<dbReference type="GO" id="GO:0016020">
    <property type="term" value="C:membrane"/>
    <property type="evidence" value="ECO:0007669"/>
    <property type="project" value="UniProtKB-SubCell"/>
</dbReference>
<organism evidence="8 9">
    <name type="scientific">Athelia psychrophila</name>
    <dbReference type="NCBI Taxonomy" id="1759441"/>
    <lineage>
        <taxon>Eukaryota</taxon>
        <taxon>Fungi</taxon>
        <taxon>Dikarya</taxon>
        <taxon>Basidiomycota</taxon>
        <taxon>Agaricomycotina</taxon>
        <taxon>Agaricomycetes</taxon>
        <taxon>Agaricomycetidae</taxon>
        <taxon>Atheliales</taxon>
        <taxon>Atheliaceae</taxon>
        <taxon>Athelia</taxon>
    </lineage>
</organism>
<dbReference type="Pfam" id="PF07690">
    <property type="entry name" value="MFS_1"/>
    <property type="match status" value="1"/>
</dbReference>
<evidence type="ECO:0000256" key="3">
    <source>
        <dbReference type="ARBA" id="ARBA00022692"/>
    </source>
</evidence>
<dbReference type="PANTHER" id="PTHR23504:SF15">
    <property type="entry name" value="MAJOR FACILITATOR SUPERFAMILY (MFS) PROFILE DOMAIN-CONTAINING PROTEIN"/>
    <property type="match status" value="1"/>
</dbReference>
<dbReference type="SUPFAM" id="SSF103473">
    <property type="entry name" value="MFS general substrate transporter"/>
    <property type="match status" value="1"/>
</dbReference>
<feature type="domain" description="Major facilitator superfamily (MFS) profile" evidence="7">
    <location>
        <begin position="18"/>
        <end position="469"/>
    </location>
</feature>
<reference evidence="8 9" key="1">
    <citation type="journal article" date="2016" name="Mol. Biol. Evol.">
        <title>Comparative Genomics of Early-Diverging Mushroom-Forming Fungi Provides Insights into the Origins of Lignocellulose Decay Capabilities.</title>
        <authorList>
            <person name="Nagy L.G."/>
            <person name="Riley R."/>
            <person name="Tritt A."/>
            <person name="Adam C."/>
            <person name="Daum C."/>
            <person name="Floudas D."/>
            <person name="Sun H."/>
            <person name="Yadav J.S."/>
            <person name="Pangilinan J."/>
            <person name="Larsson K.H."/>
            <person name="Matsuura K."/>
            <person name="Barry K."/>
            <person name="Labutti K."/>
            <person name="Kuo R."/>
            <person name="Ohm R.A."/>
            <person name="Bhattacharya S.S."/>
            <person name="Shirouzu T."/>
            <person name="Yoshinaga Y."/>
            <person name="Martin F.M."/>
            <person name="Grigoriev I.V."/>
            <person name="Hibbett D.S."/>
        </authorList>
    </citation>
    <scope>NUCLEOTIDE SEQUENCE [LARGE SCALE GENOMIC DNA]</scope>
    <source>
        <strain evidence="8 9">CBS 109695</strain>
    </source>
</reference>
<dbReference type="InterPro" id="IPR011701">
    <property type="entry name" value="MFS"/>
</dbReference>
<evidence type="ECO:0000259" key="7">
    <source>
        <dbReference type="PROSITE" id="PS50850"/>
    </source>
</evidence>
<evidence type="ECO:0000256" key="5">
    <source>
        <dbReference type="ARBA" id="ARBA00023136"/>
    </source>
</evidence>
<evidence type="ECO:0000313" key="9">
    <source>
        <dbReference type="Proteomes" id="UP000076532"/>
    </source>
</evidence>
<protein>
    <submittedName>
        <fullName evidence="8">MFS general substrate transporter</fullName>
    </submittedName>
</protein>
<feature type="transmembrane region" description="Helical" evidence="6">
    <location>
        <begin position="148"/>
        <end position="172"/>
    </location>
</feature>
<proteinExistence type="predicted"/>
<dbReference type="Proteomes" id="UP000076532">
    <property type="component" value="Unassembled WGS sequence"/>
</dbReference>
<comment type="subcellular location">
    <subcellularLocation>
        <location evidence="1">Membrane</location>
        <topology evidence="1">Multi-pass membrane protein</topology>
    </subcellularLocation>
</comment>
<evidence type="ECO:0000256" key="1">
    <source>
        <dbReference type="ARBA" id="ARBA00004141"/>
    </source>
</evidence>
<dbReference type="EMBL" id="KV417489">
    <property type="protein sequence ID" value="KZP31516.1"/>
    <property type="molecule type" value="Genomic_DNA"/>
</dbReference>
<feature type="transmembrane region" description="Helical" evidence="6">
    <location>
        <begin position="376"/>
        <end position="401"/>
    </location>
</feature>
<dbReference type="Gene3D" id="1.20.1250.20">
    <property type="entry name" value="MFS general substrate transporter like domains"/>
    <property type="match status" value="1"/>
</dbReference>
<feature type="transmembrane region" description="Helical" evidence="6">
    <location>
        <begin position="93"/>
        <end position="111"/>
    </location>
</feature>
<keyword evidence="2" id="KW-0813">Transport</keyword>
<feature type="transmembrane region" description="Helical" evidence="6">
    <location>
        <begin position="59"/>
        <end position="81"/>
    </location>
</feature>
<name>A0A166UB68_9AGAM</name>
<evidence type="ECO:0000313" key="8">
    <source>
        <dbReference type="EMBL" id="KZP31516.1"/>
    </source>
</evidence>
<feature type="transmembrane region" description="Helical" evidence="6">
    <location>
        <begin position="270"/>
        <end position="297"/>
    </location>
</feature>
<dbReference type="InterPro" id="IPR036259">
    <property type="entry name" value="MFS_trans_sf"/>
</dbReference>
<evidence type="ECO:0000256" key="6">
    <source>
        <dbReference type="SAM" id="Phobius"/>
    </source>
</evidence>
<dbReference type="InterPro" id="IPR020846">
    <property type="entry name" value="MFS_dom"/>
</dbReference>
<sequence length="469" mass="50093">MESSSSLGRSSWRPSQSTLAVLPLLFILFAETVVAYTIYPFIAKFIGNLDVVHGDKENVGYYLGILEFVPNVISAIVVLQWGRFGDRHGRKPVLLINMGGLAIAIVCLGLSKTFTALVLSKAIEGFFKASRPTVKAAVAESSDESRMAFVFSLLPIMHTGGAVIGPLIGGTLADPAERFPSLFRSSFWTKFPYLLPTLISGMLCVCSLCVAAIFFKETLPSVGDHSQPFIVTAKDGDDIAPLLGHAHEESQDRAAEFAHPESFSKEELRAFLAVLGNYAIFILLAVSFNATFALFLASPTTSGGLSLLPPTAGAIMSLSGGLHATTQACFFTRAHRRWGLRKIYRCAAVAFIPTYAAIPIMGMIAKRAGRATPLVWAVLVLQQIACSVSVAGFTCMFIFIAKTTPSPKMLGRTTGLAQMVHSSMSAIGPAAFTSLTALSIRHNLFGGTLAQLIQASLGFLAVGLSFSLP</sequence>
<dbReference type="OrthoDB" id="419616at2759"/>
<dbReference type="GO" id="GO:0022857">
    <property type="term" value="F:transmembrane transporter activity"/>
    <property type="evidence" value="ECO:0007669"/>
    <property type="project" value="InterPro"/>
</dbReference>
<feature type="transmembrane region" description="Helical" evidence="6">
    <location>
        <begin position="193"/>
        <end position="215"/>
    </location>
</feature>
<feature type="transmembrane region" description="Helical" evidence="6">
    <location>
        <begin position="343"/>
        <end position="364"/>
    </location>
</feature>
<keyword evidence="3 6" id="KW-0812">Transmembrane</keyword>
<gene>
    <name evidence="8" type="ORF">FIBSPDRAFT_1037494</name>
</gene>
<keyword evidence="9" id="KW-1185">Reference proteome</keyword>
<feature type="transmembrane region" description="Helical" evidence="6">
    <location>
        <begin position="444"/>
        <end position="468"/>
    </location>
</feature>
<keyword evidence="5 6" id="KW-0472">Membrane</keyword>
<accession>A0A166UB68</accession>
<dbReference type="PROSITE" id="PS50850">
    <property type="entry name" value="MFS"/>
    <property type="match status" value="1"/>
</dbReference>
<dbReference type="PANTHER" id="PTHR23504">
    <property type="entry name" value="MAJOR FACILITATOR SUPERFAMILY DOMAIN-CONTAINING PROTEIN 10"/>
    <property type="match status" value="1"/>
</dbReference>
<keyword evidence="4 6" id="KW-1133">Transmembrane helix</keyword>
<evidence type="ECO:0000256" key="2">
    <source>
        <dbReference type="ARBA" id="ARBA00022448"/>
    </source>
</evidence>
<dbReference type="AlphaFoldDB" id="A0A166UB68"/>
<evidence type="ECO:0000256" key="4">
    <source>
        <dbReference type="ARBA" id="ARBA00022989"/>
    </source>
</evidence>